<evidence type="ECO:0000256" key="3">
    <source>
        <dbReference type="ARBA" id="ARBA00023163"/>
    </source>
</evidence>
<comment type="caution">
    <text evidence="5">The sequence shown here is derived from an EMBL/GenBank/DDBJ whole genome shotgun (WGS) entry which is preliminary data.</text>
</comment>
<dbReference type="PANTHER" id="PTHR44846:SF1">
    <property type="entry name" value="MANNOSYL-D-GLYCERATE TRANSPORT_METABOLISM SYSTEM REPRESSOR MNGR-RELATED"/>
    <property type="match status" value="1"/>
</dbReference>
<evidence type="ECO:0000256" key="1">
    <source>
        <dbReference type="ARBA" id="ARBA00023015"/>
    </source>
</evidence>
<evidence type="ECO:0000256" key="2">
    <source>
        <dbReference type="ARBA" id="ARBA00023125"/>
    </source>
</evidence>
<dbReference type="Proteomes" id="UP000530403">
    <property type="component" value="Unassembled WGS sequence"/>
</dbReference>
<dbReference type="PROSITE" id="PS50949">
    <property type="entry name" value="HTH_GNTR"/>
    <property type="match status" value="1"/>
</dbReference>
<dbReference type="GO" id="GO:0003677">
    <property type="term" value="F:DNA binding"/>
    <property type="evidence" value="ECO:0007669"/>
    <property type="project" value="UniProtKB-KW"/>
</dbReference>
<keyword evidence="3" id="KW-0804">Transcription</keyword>
<dbReference type="Gene3D" id="1.10.10.10">
    <property type="entry name" value="Winged helix-like DNA-binding domain superfamily/Winged helix DNA-binding domain"/>
    <property type="match status" value="2"/>
</dbReference>
<dbReference type="SMART" id="SM00345">
    <property type="entry name" value="HTH_GNTR"/>
    <property type="match status" value="2"/>
</dbReference>
<dbReference type="InterPro" id="IPR000524">
    <property type="entry name" value="Tscrpt_reg_HTH_GntR"/>
</dbReference>
<proteinExistence type="predicted"/>
<accession>A0A7J0C9G6</accession>
<protein>
    <submittedName>
        <fullName evidence="6">DNA-binding FadR family transcriptional regulator</fullName>
    </submittedName>
</protein>
<evidence type="ECO:0000313" key="5">
    <source>
        <dbReference type="EMBL" id="GFM98376.1"/>
    </source>
</evidence>
<keyword evidence="2 6" id="KW-0238">DNA-binding</keyword>
<dbReference type="GO" id="GO:0045892">
    <property type="term" value="P:negative regulation of DNA-templated transcription"/>
    <property type="evidence" value="ECO:0007669"/>
    <property type="project" value="TreeGrafter"/>
</dbReference>
<evidence type="ECO:0000259" key="4">
    <source>
        <dbReference type="PROSITE" id="PS50949"/>
    </source>
</evidence>
<dbReference type="PRINTS" id="PR00035">
    <property type="entry name" value="HTHGNTR"/>
</dbReference>
<dbReference type="Proteomes" id="UP000498980">
    <property type="component" value="Unassembled WGS sequence"/>
</dbReference>
<feature type="domain" description="HTH gntR-type" evidence="4">
    <location>
        <begin position="97"/>
        <end position="166"/>
    </location>
</feature>
<reference evidence="6 8" key="2">
    <citation type="submission" date="2020-07" db="EMBL/GenBank/DDBJ databases">
        <title>Sequencing the genomes of 1000 actinobacteria strains.</title>
        <authorList>
            <person name="Klenk H.-P."/>
        </authorList>
    </citation>
    <scope>NUCLEOTIDE SEQUENCE [LARGE SCALE GENOMIC DNA]</scope>
    <source>
        <strain evidence="6 8">DSM 41455</strain>
    </source>
</reference>
<evidence type="ECO:0000313" key="8">
    <source>
        <dbReference type="Proteomes" id="UP000530403"/>
    </source>
</evidence>
<evidence type="ECO:0000313" key="6">
    <source>
        <dbReference type="EMBL" id="NYE42002.1"/>
    </source>
</evidence>
<dbReference type="PANTHER" id="PTHR44846">
    <property type="entry name" value="MANNOSYL-D-GLYCERATE TRANSPORT/METABOLISM SYSTEM REPRESSOR MNGR-RELATED"/>
    <property type="match status" value="1"/>
</dbReference>
<dbReference type="EMBL" id="JACCCF010000001">
    <property type="protein sequence ID" value="NYE42002.1"/>
    <property type="molecule type" value="Genomic_DNA"/>
</dbReference>
<dbReference type="AlphaFoldDB" id="A0A7J0C9G6"/>
<dbReference type="SUPFAM" id="SSF46785">
    <property type="entry name" value="Winged helix' DNA-binding domain"/>
    <property type="match status" value="2"/>
</dbReference>
<reference evidence="5 7" key="1">
    <citation type="submission" date="2020-05" db="EMBL/GenBank/DDBJ databases">
        <title>Whole genome shotgun sequence of Streptomyces fulvorobeus NBRC 15897.</title>
        <authorList>
            <person name="Komaki H."/>
            <person name="Tamura T."/>
        </authorList>
    </citation>
    <scope>NUCLEOTIDE SEQUENCE [LARGE SCALE GENOMIC DNA]</scope>
    <source>
        <strain evidence="5 7">NBRC 15897</strain>
    </source>
</reference>
<dbReference type="GO" id="GO:0003700">
    <property type="term" value="F:DNA-binding transcription factor activity"/>
    <property type="evidence" value="ECO:0007669"/>
    <property type="project" value="InterPro"/>
</dbReference>
<dbReference type="EMBL" id="BLWC01000001">
    <property type="protein sequence ID" value="GFM98376.1"/>
    <property type="molecule type" value="Genomic_DNA"/>
</dbReference>
<keyword evidence="7" id="KW-1185">Reference proteome</keyword>
<organism evidence="5 7">
    <name type="scientific">Streptomyces fulvorobeus</name>
    <dbReference type="NCBI Taxonomy" id="284028"/>
    <lineage>
        <taxon>Bacteria</taxon>
        <taxon>Bacillati</taxon>
        <taxon>Actinomycetota</taxon>
        <taxon>Actinomycetes</taxon>
        <taxon>Kitasatosporales</taxon>
        <taxon>Streptomycetaceae</taxon>
        <taxon>Streptomyces</taxon>
    </lineage>
</organism>
<evidence type="ECO:0000313" key="7">
    <source>
        <dbReference type="Proteomes" id="UP000498980"/>
    </source>
</evidence>
<dbReference type="RefSeq" id="WP_218900382.1">
    <property type="nucleotide sequence ID" value="NZ_BAAAUE010000014.1"/>
</dbReference>
<dbReference type="Pfam" id="PF00392">
    <property type="entry name" value="GntR"/>
    <property type="match status" value="1"/>
</dbReference>
<keyword evidence="1" id="KW-0805">Transcription regulation</keyword>
<dbReference type="InterPro" id="IPR036388">
    <property type="entry name" value="WH-like_DNA-bd_sf"/>
</dbReference>
<dbReference type="InterPro" id="IPR036390">
    <property type="entry name" value="WH_DNA-bd_sf"/>
</dbReference>
<gene>
    <name evidence="6" type="ORF">HEB29_003013</name>
    <name evidence="5" type="ORF">Sfulv_31870</name>
</gene>
<dbReference type="InterPro" id="IPR050679">
    <property type="entry name" value="Bact_HTH_transcr_reg"/>
</dbReference>
<dbReference type="CDD" id="cd07377">
    <property type="entry name" value="WHTH_GntR"/>
    <property type="match status" value="1"/>
</dbReference>
<sequence>MPDQRVAGLEDNYDVERYKRVSPQASPRGTFLKIADAVRGQIDADMSMSELPSAADLMRDHGVSRGVALRVFGVLQRAGVAEPVPGGRWRVVRSGEAVDRRPLADRVAAIITDDDLPLGAPFPSATELSKRFGVSRPTVSKALDKLEAAGLLSEARQGKQRTVRALPKRTESPES</sequence>
<name>A0A7J0C9G6_9ACTN</name>